<feature type="compositionally biased region" description="Low complexity" evidence="2">
    <location>
        <begin position="479"/>
        <end position="502"/>
    </location>
</feature>
<name>A0A9W8U5N4_9HYPO</name>
<feature type="compositionally biased region" description="Basic and acidic residues" evidence="2">
    <location>
        <begin position="540"/>
        <end position="549"/>
    </location>
</feature>
<feature type="region of interest" description="Disordered" evidence="2">
    <location>
        <begin position="450"/>
        <end position="647"/>
    </location>
</feature>
<gene>
    <name evidence="3" type="ORF">NW766_011346</name>
</gene>
<evidence type="ECO:0000313" key="4">
    <source>
        <dbReference type="Proteomes" id="UP001152130"/>
    </source>
</evidence>
<keyword evidence="4" id="KW-1185">Reference proteome</keyword>
<sequence length="652" mass="70958">MADFDFFLAETKTHSHTTIQSWEEKKSSLVSSIDSRYQNDCSSAALPDKALEILNQFQAHAKECVEAMFRTCNASQQENIGQFERGIKRLETTVEKAVKTATSENKDLKNALQACRHKLKRVEEQVATRAKESSNQNKPTAASKTTGNTFTPGFTPGSGGLSFERVQNPGTQKKSAEENSRTAWIEPNPRDTTIGKDPPVPGTVRSGSSRPPRDRDFDPNSIFRIQHDGSRNPEPETPWPRPIDNIHPAHPGSMMKSLLDIGLYLGLELEKAFVDDESSTDWEDEDQDQQSGTIHASRDKSNASKSSLVDAKDNHRGTFQGTKNHRRAGLRTPQTPPSPEASRQHEPTELSDPPPTARIVDSPRQNTFTTPTRTVNSDASLVSVQKALSLLEKARQRCSTDIASLIDNKQNGRGDDEYSKLIDHCITMTGGYRDDLAKACQCLFEAQTGVYPSPSPSAWSRRLQGTQSSVFDSPLPGGSMASSMASSMFSEFAPKPSSAASSPKKKPFQPESLPVDGPTRALQDHVPPPSLDAQGSTVPKPEHRSHELDGIQESTVQESSIETPSDKKESTIGDISSAKGDSSEKDQSQGSQEGLGPESTIAGNNTTPSRKDENGYEDEDGQNAKNESLEHVHSSLSTGLAGMSGVSCKITI</sequence>
<dbReference type="EMBL" id="JAPDHF010000022">
    <property type="protein sequence ID" value="KAJ4005198.1"/>
    <property type="molecule type" value="Genomic_DNA"/>
</dbReference>
<feature type="region of interest" description="Disordered" evidence="2">
    <location>
        <begin position="278"/>
        <end position="373"/>
    </location>
</feature>
<dbReference type="AlphaFoldDB" id="A0A9W8U5N4"/>
<evidence type="ECO:0000256" key="2">
    <source>
        <dbReference type="SAM" id="MobiDB-lite"/>
    </source>
</evidence>
<feature type="region of interest" description="Disordered" evidence="2">
    <location>
        <begin position="126"/>
        <end position="248"/>
    </location>
</feature>
<keyword evidence="1" id="KW-0175">Coiled coil</keyword>
<feature type="coiled-coil region" evidence="1">
    <location>
        <begin position="98"/>
        <end position="125"/>
    </location>
</feature>
<feature type="compositionally biased region" description="Polar residues" evidence="2">
    <location>
        <begin position="133"/>
        <end position="144"/>
    </location>
</feature>
<feature type="compositionally biased region" description="Low complexity" evidence="2">
    <location>
        <begin position="145"/>
        <end position="155"/>
    </location>
</feature>
<reference evidence="3" key="1">
    <citation type="submission" date="2022-10" db="EMBL/GenBank/DDBJ databases">
        <title>Fusarium specimens isolated from Avocado Roots.</title>
        <authorList>
            <person name="Stajich J."/>
            <person name="Roper C."/>
            <person name="Heimlech-Rivalta G."/>
        </authorList>
    </citation>
    <scope>NUCLEOTIDE SEQUENCE</scope>
    <source>
        <strain evidence="3">CF00143</strain>
    </source>
</reference>
<proteinExistence type="predicted"/>
<feature type="compositionally biased region" description="Basic and acidic residues" evidence="2">
    <location>
        <begin position="225"/>
        <end position="234"/>
    </location>
</feature>
<comment type="caution">
    <text evidence="3">The sequence shown here is derived from an EMBL/GenBank/DDBJ whole genome shotgun (WGS) entry which is preliminary data.</text>
</comment>
<evidence type="ECO:0000256" key="1">
    <source>
        <dbReference type="SAM" id="Coils"/>
    </source>
</evidence>
<dbReference type="Proteomes" id="UP001152130">
    <property type="component" value="Unassembled WGS sequence"/>
</dbReference>
<protein>
    <submittedName>
        <fullName evidence="3">Uncharacterized protein</fullName>
    </submittedName>
</protein>
<feature type="compositionally biased region" description="Polar residues" evidence="2">
    <location>
        <begin position="552"/>
        <end position="563"/>
    </location>
</feature>
<feature type="compositionally biased region" description="Polar residues" evidence="2">
    <location>
        <begin position="363"/>
        <end position="373"/>
    </location>
</feature>
<evidence type="ECO:0000313" key="3">
    <source>
        <dbReference type="EMBL" id="KAJ4005198.1"/>
    </source>
</evidence>
<accession>A0A9W8U5N4</accession>
<feature type="compositionally biased region" description="Acidic residues" evidence="2">
    <location>
        <begin position="278"/>
        <end position="288"/>
    </location>
</feature>
<organism evidence="3 4">
    <name type="scientific">Fusarium irregulare</name>
    <dbReference type="NCBI Taxonomy" id="2494466"/>
    <lineage>
        <taxon>Eukaryota</taxon>
        <taxon>Fungi</taxon>
        <taxon>Dikarya</taxon>
        <taxon>Ascomycota</taxon>
        <taxon>Pezizomycotina</taxon>
        <taxon>Sordariomycetes</taxon>
        <taxon>Hypocreomycetidae</taxon>
        <taxon>Hypocreales</taxon>
        <taxon>Nectriaceae</taxon>
        <taxon>Fusarium</taxon>
        <taxon>Fusarium incarnatum-equiseti species complex</taxon>
    </lineage>
</organism>